<evidence type="ECO:0007829" key="4">
    <source>
        <dbReference type="PeptideAtlas" id="A0A804MCJ4"/>
    </source>
</evidence>
<dbReference type="Gramene" id="Zm00001eb075330_T001">
    <property type="protein sequence ID" value="Zm00001eb075330_P001"/>
    <property type="gene ID" value="Zm00001eb075330"/>
</dbReference>
<sequence length="293" mass="31980">MPVLRSPFAGGDLPAGDADPDYLYFLEHIRIDGDSYTLELPSHGDSPPSLIKYETPFASPSDGECVSDPSDGQLVLEIGGVVVNYDNPVAVESPGEKDTQRGEEAVFASPGEGISVAAGSDQVASGAPATAVSEQNASDWRADPSPRREVNDGGDEGLSDASALKGAYWEASSSDGRRAPPTNSGGKVEKELGIIWPTHITRRPDSDFKRRLIKALTKPVARKEYYRLFDTVTIRTPLMKLRQVRNETKFYPTEEMGSSYLDHYPDLAEQIMNNGRRNGLALMRGFLFWLQVA</sequence>
<dbReference type="EnsemblPlants" id="Zm00001eb075330_T001">
    <property type="protein sequence ID" value="Zm00001eb075330_P001"/>
    <property type="gene ID" value="Zm00001eb075330"/>
</dbReference>
<name>A0A804MCJ4_MAIZE</name>
<protein>
    <submittedName>
        <fullName evidence="2">Uncharacterized protein</fullName>
    </submittedName>
</protein>
<evidence type="ECO:0000313" key="3">
    <source>
        <dbReference type="Proteomes" id="UP000007305"/>
    </source>
</evidence>
<feature type="region of interest" description="Disordered" evidence="1">
    <location>
        <begin position="119"/>
        <end position="161"/>
    </location>
</feature>
<dbReference type="OrthoDB" id="298344at2759"/>
<dbReference type="AlphaFoldDB" id="A0A804MCJ4"/>
<dbReference type="Proteomes" id="UP000007305">
    <property type="component" value="Chromosome 2"/>
</dbReference>
<evidence type="ECO:0000256" key="1">
    <source>
        <dbReference type="SAM" id="MobiDB-lite"/>
    </source>
</evidence>
<gene>
    <name evidence="2" type="primary">LOC100381913</name>
</gene>
<feature type="region of interest" description="Disordered" evidence="1">
    <location>
        <begin position="169"/>
        <end position="188"/>
    </location>
</feature>
<keyword evidence="4" id="KW-1267">Proteomics identification</keyword>
<keyword evidence="3" id="KW-1185">Reference proteome</keyword>
<proteinExistence type="evidence at protein level"/>
<reference evidence="3" key="1">
    <citation type="submission" date="2015-12" db="EMBL/GenBank/DDBJ databases">
        <title>Update maize B73 reference genome by single molecule sequencing technologies.</title>
        <authorList>
            <consortium name="Maize Genome Sequencing Project"/>
            <person name="Ware D."/>
        </authorList>
    </citation>
    <scope>NUCLEOTIDE SEQUENCE [LARGE SCALE GENOMIC DNA]</scope>
    <source>
        <strain evidence="3">cv. B73</strain>
    </source>
</reference>
<reference evidence="2" key="3">
    <citation type="submission" date="2021-05" db="UniProtKB">
        <authorList>
            <consortium name="EnsemblPlants"/>
        </authorList>
    </citation>
    <scope>IDENTIFICATION</scope>
    <source>
        <strain evidence="2">cv. B73</strain>
    </source>
</reference>
<feature type="compositionally biased region" description="Basic and acidic residues" evidence="1">
    <location>
        <begin position="140"/>
        <end position="151"/>
    </location>
</feature>
<evidence type="ECO:0000313" key="2">
    <source>
        <dbReference type="EnsemblPlants" id="Zm00001eb075330_P001"/>
    </source>
</evidence>
<accession>A0A804MCJ4</accession>
<dbReference type="PANTHER" id="PTHR34194">
    <property type="entry name" value="F14J8.16 PROTEIN"/>
    <property type="match status" value="1"/>
</dbReference>
<organism evidence="2 3">
    <name type="scientific">Zea mays</name>
    <name type="common">Maize</name>
    <dbReference type="NCBI Taxonomy" id="4577"/>
    <lineage>
        <taxon>Eukaryota</taxon>
        <taxon>Viridiplantae</taxon>
        <taxon>Streptophyta</taxon>
        <taxon>Embryophyta</taxon>
        <taxon>Tracheophyta</taxon>
        <taxon>Spermatophyta</taxon>
        <taxon>Magnoliopsida</taxon>
        <taxon>Liliopsida</taxon>
        <taxon>Poales</taxon>
        <taxon>Poaceae</taxon>
        <taxon>PACMAD clade</taxon>
        <taxon>Panicoideae</taxon>
        <taxon>Andropogonodae</taxon>
        <taxon>Andropogoneae</taxon>
        <taxon>Tripsacinae</taxon>
        <taxon>Zea</taxon>
    </lineage>
</organism>
<reference evidence="2" key="2">
    <citation type="submission" date="2019-07" db="EMBL/GenBank/DDBJ databases">
        <authorList>
            <person name="Seetharam A."/>
            <person name="Woodhouse M."/>
            <person name="Cannon E."/>
        </authorList>
    </citation>
    <scope>NUCLEOTIDE SEQUENCE [LARGE SCALE GENOMIC DNA]</scope>
    <source>
        <strain evidence="2">cv. B73</strain>
    </source>
</reference>
<dbReference type="PANTHER" id="PTHR34194:SF2">
    <property type="entry name" value="F14J8.16 PROTEIN"/>
    <property type="match status" value="1"/>
</dbReference>